<reference evidence="2 3" key="1">
    <citation type="submission" date="2024-04" db="EMBL/GenBank/DDBJ databases">
        <authorList>
            <person name="Fracassetti M."/>
        </authorList>
    </citation>
    <scope>NUCLEOTIDE SEQUENCE [LARGE SCALE GENOMIC DNA]</scope>
</reference>
<feature type="compositionally biased region" description="Basic and acidic residues" evidence="1">
    <location>
        <begin position="1"/>
        <end position="11"/>
    </location>
</feature>
<evidence type="ECO:0000256" key="1">
    <source>
        <dbReference type="SAM" id="MobiDB-lite"/>
    </source>
</evidence>
<organism evidence="2 3">
    <name type="scientific">Linum trigynum</name>
    <dbReference type="NCBI Taxonomy" id="586398"/>
    <lineage>
        <taxon>Eukaryota</taxon>
        <taxon>Viridiplantae</taxon>
        <taxon>Streptophyta</taxon>
        <taxon>Embryophyta</taxon>
        <taxon>Tracheophyta</taxon>
        <taxon>Spermatophyta</taxon>
        <taxon>Magnoliopsida</taxon>
        <taxon>eudicotyledons</taxon>
        <taxon>Gunneridae</taxon>
        <taxon>Pentapetalae</taxon>
        <taxon>rosids</taxon>
        <taxon>fabids</taxon>
        <taxon>Malpighiales</taxon>
        <taxon>Linaceae</taxon>
        <taxon>Linum</taxon>
    </lineage>
</organism>
<evidence type="ECO:0000313" key="2">
    <source>
        <dbReference type="EMBL" id="CAL1393133.1"/>
    </source>
</evidence>
<gene>
    <name evidence="2" type="ORF">LTRI10_LOCUS33729</name>
</gene>
<sequence length="94" mass="10992">MGPSGRKEEKAGGSNLEFPKYKGNEDPSGWFARVEQFFRFQETPEENKVALASYHMEGDANQWWQWLDRTYATSGLPITWARFREELWARFGLA</sequence>
<proteinExistence type="predicted"/>
<evidence type="ECO:0008006" key="4">
    <source>
        <dbReference type="Google" id="ProtNLM"/>
    </source>
</evidence>
<feature type="region of interest" description="Disordered" evidence="1">
    <location>
        <begin position="1"/>
        <end position="21"/>
    </location>
</feature>
<dbReference type="EMBL" id="OZ034819">
    <property type="protein sequence ID" value="CAL1393133.1"/>
    <property type="molecule type" value="Genomic_DNA"/>
</dbReference>
<name>A0AAV2F593_9ROSI</name>
<keyword evidence="3" id="KW-1185">Reference proteome</keyword>
<protein>
    <recommendedName>
        <fullName evidence="4">Retrotransposon gag domain-containing protein</fullName>
    </recommendedName>
</protein>
<accession>A0AAV2F593</accession>
<dbReference type="Proteomes" id="UP001497516">
    <property type="component" value="Chromosome 6"/>
</dbReference>
<dbReference type="AlphaFoldDB" id="A0AAV2F593"/>
<evidence type="ECO:0000313" key="3">
    <source>
        <dbReference type="Proteomes" id="UP001497516"/>
    </source>
</evidence>